<feature type="domain" description="Tyrosine-protein phosphatase" evidence="24">
    <location>
        <begin position="64"/>
        <end position="216"/>
    </location>
</feature>
<comment type="caution">
    <text evidence="27">The sequence shown here is derived from an EMBL/GenBank/DDBJ whole genome shotgun (WGS) entry which is preliminary data.</text>
</comment>
<evidence type="ECO:0000256" key="1">
    <source>
        <dbReference type="ARBA" id="ARBA00001947"/>
    </source>
</evidence>
<dbReference type="EC" id="6.3.4.16" evidence="12"/>
<dbReference type="FunFam" id="3.40.50.20:FF:000002">
    <property type="entry name" value="Carbamoyl-phosphate synthase large chain"/>
    <property type="match status" value="1"/>
</dbReference>
<dbReference type="SUPFAM" id="SSF52799">
    <property type="entry name" value="(Phosphotyrosine protein) phosphatases II"/>
    <property type="match status" value="1"/>
</dbReference>
<gene>
    <name evidence="27" type="ORF">AGERDE_LOCUS5481</name>
</gene>
<dbReference type="PROSITE" id="PS50975">
    <property type="entry name" value="ATP_GRASP"/>
    <property type="match status" value="2"/>
</dbReference>
<dbReference type="InterPro" id="IPR029021">
    <property type="entry name" value="Prot-tyrosine_phosphatase-like"/>
</dbReference>
<comment type="subunit">
    <text evidence="11">Heterodimer composed of 2 chains; the small (or glutamine) chain promotes the hydrolysis of glutamine to ammonia, which is used by the large (or ammonia) chain to synthesize carbamoyl phosphate.</text>
</comment>
<dbReference type="SUPFAM" id="SSF48108">
    <property type="entry name" value="Carbamoyl phosphate synthetase, large subunit connection domain"/>
    <property type="match status" value="1"/>
</dbReference>
<comment type="catalytic activity">
    <reaction evidence="20">
        <text>1,5-bis(diphospho)-1D-myo-inositol 2,3,4,6-tetrakisphosphate + H2O = 1-diphospho-1D-myo-inositol 2,3,4,5,6-pentakisphosphate + phosphate + 2 H(+)</text>
        <dbReference type="Rhea" id="RHEA:79699"/>
        <dbReference type="ChEBI" id="CHEBI:15377"/>
        <dbReference type="ChEBI" id="CHEBI:15378"/>
        <dbReference type="ChEBI" id="CHEBI:43474"/>
        <dbReference type="ChEBI" id="CHEBI:74946"/>
        <dbReference type="ChEBI" id="CHEBI:77983"/>
        <dbReference type="EC" id="3.6.1.52"/>
    </reaction>
    <physiologicalReaction direction="left-to-right" evidence="20">
        <dbReference type="Rhea" id="RHEA:79700"/>
    </physiologicalReaction>
</comment>
<evidence type="ECO:0000256" key="9">
    <source>
        <dbReference type="ARBA" id="ARBA00022801"/>
    </source>
</evidence>
<keyword evidence="7" id="KW-0677">Repeat</keyword>
<dbReference type="PROSITE" id="PS50054">
    <property type="entry name" value="TYR_PHOSPHATASE_DUAL"/>
    <property type="match status" value="1"/>
</dbReference>
<protein>
    <recommendedName>
        <fullName evidence="14">Ammonium-dependent carbamoyl phosphate synthetase</fullName>
        <ecNumber evidence="3">3.6.1.52</ecNumber>
        <ecNumber evidence="12">6.3.4.16</ecNumber>
        <ecNumber evidence="4">6.3.5.5</ecNumber>
    </recommendedName>
    <alternativeName>
        <fullName evidence="13">Arginine-specific carbamoyl phosphate synthetase, ammonia chain</fullName>
    </alternativeName>
    <alternativeName>
        <fullName evidence="15">Glutamine-dependent carbamoyl phosphate synthetase</fullName>
    </alternativeName>
</protein>
<dbReference type="CDD" id="cd14528">
    <property type="entry name" value="PFA-DSP_Siw14"/>
    <property type="match status" value="1"/>
</dbReference>
<dbReference type="FunFam" id="3.30.470.20:FF:000004">
    <property type="entry name" value="Carbamoyl-phosphate synthase (glutamine-hydrolyzing)"/>
    <property type="match status" value="1"/>
</dbReference>
<proteinExistence type="inferred from homology"/>
<dbReference type="FunFam" id="3.90.190.10:FF:000024">
    <property type="entry name" value="probable tyrosine-protein phosphatase At1g05000"/>
    <property type="match status" value="1"/>
</dbReference>
<comment type="catalytic activity">
    <reaction evidence="19">
        <text>3,5-bis(diphospho)-1D-myo-inositol 1,2,4,6-tetrakisphosphate + H2O = 3-diphospho-1D-myo-inositol 1,2,4,5,6-pentakisphosphate + phosphate + 2 H(+)</text>
        <dbReference type="Rhea" id="RHEA:56312"/>
        <dbReference type="ChEBI" id="CHEBI:15377"/>
        <dbReference type="ChEBI" id="CHEBI:15378"/>
        <dbReference type="ChEBI" id="CHEBI:43474"/>
        <dbReference type="ChEBI" id="CHEBI:140372"/>
        <dbReference type="ChEBI" id="CHEBI:140374"/>
        <dbReference type="EC" id="3.6.1.52"/>
    </reaction>
    <physiologicalReaction direction="left-to-right" evidence="19">
        <dbReference type="Rhea" id="RHEA:56313"/>
    </physiologicalReaction>
</comment>
<evidence type="ECO:0000256" key="20">
    <source>
        <dbReference type="ARBA" id="ARBA00047927"/>
    </source>
</evidence>
<dbReference type="Gene3D" id="1.10.1030.10">
    <property type="entry name" value="Carbamoyl-phosphate synthetase, large subunit oligomerisation domain"/>
    <property type="match status" value="1"/>
</dbReference>
<feature type="domain" description="ATP-grasp" evidence="25">
    <location>
        <begin position="469"/>
        <end position="661"/>
    </location>
</feature>
<dbReference type="SMART" id="SM00851">
    <property type="entry name" value="MGS"/>
    <property type="match status" value="1"/>
</dbReference>
<evidence type="ECO:0000256" key="22">
    <source>
        <dbReference type="ARBA" id="ARBA00048816"/>
    </source>
</evidence>
<dbReference type="InterPro" id="IPR005480">
    <property type="entry name" value="CPSase_lsu_oligo"/>
</dbReference>
<keyword evidence="28" id="KW-1185">Reference proteome</keyword>
<comment type="catalytic activity">
    <reaction evidence="21">
        <text>6-diphospho-1D-myo-inositol pentakisphosphate + H2O = 1D-myo-inositol hexakisphosphate + phosphate + H(+)</text>
        <dbReference type="Rhea" id="RHEA:79703"/>
        <dbReference type="ChEBI" id="CHEBI:15377"/>
        <dbReference type="ChEBI" id="CHEBI:15378"/>
        <dbReference type="ChEBI" id="CHEBI:43474"/>
        <dbReference type="ChEBI" id="CHEBI:58130"/>
        <dbReference type="ChEBI" id="CHEBI:230534"/>
        <dbReference type="EC" id="3.6.1.52"/>
    </reaction>
    <physiologicalReaction direction="left-to-right" evidence="21">
        <dbReference type="Rhea" id="RHEA:79704"/>
    </physiologicalReaction>
</comment>
<dbReference type="NCBIfam" id="NF003671">
    <property type="entry name" value="PRK05294.1"/>
    <property type="match status" value="1"/>
</dbReference>
<dbReference type="GO" id="GO:0016791">
    <property type="term" value="F:phosphatase activity"/>
    <property type="evidence" value="ECO:0007669"/>
    <property type="project" value="InterPro"/>
</dbReference>
<dbReference type="InterPro" id="IPR016185">
    <property type="entry name" value="PreATP-grasp_dom_sf"/>
</dbReference>
<dbReference type="NCBIfam" id="NF009455">
    <property type="entry name" value="PRK12815.1"/>
    <property type="match status" value="1"/>
</dbReference>
<dbReference type="SUPFAM" id="SSF52335">
    <property type="entry name" value="Methylglyoxal synthase-like"/>
    <property type="match status" value="1"/>
</dbReference>
<dbReference type="Gene3D" id="3.30.470.20">
    <property type="entry name" value="ATP-grasp fold, B domain"/>
    <property type="match status" value="2"/>
</dbReference>
<dbReference type="GO" id="GO:0005737">
    <property type="term" value="C:cytoplasm"/>
    <property type="evidence" value="ECO:0007669"/>
    <property type="project" value="TreeGrafter"/>
</dbReference>
<evidence type="ECO:0000256" key="23">
    <source>
        <dbReference type="PROSITE-ProRule" id="PRU00409"/>
    </source>
</evidence>
<dbReference type="PRINTS" id="PR00098">
    <property type="entry name" value="CPSASE"/>
</dbReference>
<evidence type="ECO:0000256" key="5">
    <source>
        <dbReference type="ARBA" id="ARBA00022598"/>
    </source>
</evidence>
<dbReference type="PROSITE" id="PS00383">
    <property type="entry name" value="TYR_PHOSPHATASE_1"/>
    <property type="match status" value="1"/>
</dbReference>
<dbReference type="PROSITE" id="PS00867">
    <property type="entry name" value="CPSASE_2"/>
    <property type="match status" value="2"/>
</dbReference>
<comment type="similarity">
    <text evidence="16">Belongs to the protein-tyrosine phosphatase family. Atypical dual-specificity phosphatase Siw14-like subfamily.</text>
</comment>
<dbReference type="PANTHER" id="PTHR11405">
    <property type="entry name" value="CARBAMOYLTRANSFERASE FAMILY MEMBER"/>
    <property type="match status" value="1"/>
</dbReference>
<dbReference type="InterPro" id="IPR005483">
    <property type="entry name" value="CPSase_dom"/>
</dbReference>
<feature type="domain" description="MGS-like" evidence="26">
    <location>
        <begin position="1266"/>
        <end position="1418"/>
    </location>
</feature>
<keyword evidence="10 23" id="KW-0067">ATP-binding</keyword>
<dbReference type="GO" id="GO:0004087">
    <property type="term" value="F:carbamoyl-phosphate synthase (ammonia) activity"/>
    <property type="evidence" value="ECO:0007669"/>
    <property type="project" value="UniProtKB-EC"/>
</dbReference>
<evidence type="ECO:0000256" key="10">
    <source>
        <dbReference type="ARBA" id="ARBA00022840"/>
    </source>
</evidence>
<evidence type="ECO:0000256" key="18">
    <source>
        <dbReference type="ARBA" id="ARBA00047359"/>
    </source>
</evidence>
<feature type="domain" description="ATP-grasp" evidence="25">
    <location>
        <begin position="1002"/>
        <end position="1198"/>
    </location>
</feature>
<evidence type="ECO:0000259" key="25">
    <source>
        <dbReference type="PROSITE" id="PS50975"/>
    </source>
</evidence>
<dbReference type="Gene3D" id="3.90.190.10">
    <property type="entry name" value="Protein tyrosine phosphatase superfamily"/>
    <property type="match status" value="1"/>
</dbReference>
<evidence type="ECO:0000256" key="16">
    <source>
        <dbReference type="ARBA" id="ARBA00044949"/>
    </source>
</evidence>
<evidence type="ECO:0000256" key="12">
    <source>
        <dbReference type="ARBA" id="ARBA00044063"/>
    </source>
</evidence>
<dbReference type="GO" id="GO:0004088">
    <property type="term" value="F:carbamoyl-phosphate synthase (glutamine-hydrolyzing) activity"/>
    <property type="evidence" value="ECO:0007669"/>
    <property type="project" value="UniProtKB-EC"/>
</dbReference>
<name>A0A9N9AES9_9GLOM</name>
<sequence>MASSTDEDNIQESHYHFNASTLALPMKPLMDSNLLQTSLQSGLSWTAKPTNTGEDDEELIPPENFTMVATWVYRSSFPKKKNFPFLKKLGLKSILTLILEDYPEQNMKFLKANDIKLFQFGIAGNKEPFVHIPEDKICDALSVILDRRNHPLLIHCNKGKHRTGCLVGCLRKLQRWSLTSIFDEYRRFSHPKSRSMDQQFIELFDASQVWKLVDKKLGAELGSIGFSTMYRGLYQRAQSPIRSTVSYVKHTQNVSAKLYRSFHHYQNSNSTTRRIIPTTSNLYRGSSLARNSSNSQFGSSTARVSYHFYSTAIEQHKSEAEPPPIYGKEVSDVILQHATKVDVKKVLVVGSGGLSIGQAGEFDYSGSQAIKALKESGIQTVLVNPNIATIQTSHALADKVYFLPCTIEYLEYIMERERPDGILLTFGGQTALNCGIKLNSMGVFSRLGVKVLGTPIRTLEISEDRDEFAKALKEIDIPVAQSVAVETVDDALKAAGEIGYPVIIRSAFTLGGLGSGFAENSQELHSLATKSLSLAPQILVEKSMKGWKEVEYEVVRDAVNNCITVCNMENFDPLGIHTGDSIVVAPSQTLSDEEYHMLRTAAIKIIRHLGVVGECNVQYALNPESLEYKVIEVNARLSRSSALASKATGYPLAFIAAKIALGHTLPELRNSVTKTTTACFEPSLDYIVTKIPRWDLSKFQHVHRDIGSSMKSVGEVMAVGRTFEESLQKVDPSFKGFQAQQFPELDEVLSKPTDRRLFAIGQAMIEKGYSIDQIHNLTKVDKWFLHKLGNIVDIQHELERVELLQNVPDYLLKEAKRKGFSDAQIASLLQNTTEDEVRATRKKHGITPFVKKIDTLAAEFPAYTNYLYTTYNASTHDIDFNDNGTMVLGSGVYRIGSSVEFDWCGVSTIRALREMGTKTVMVNYNPETVSTDFDECDRLYFEELSFERVMDIYEQENAHGVIVSVGGQLPQNIALRLHENKANVLGTSPVMIDNAEDRFKFSKILDQIGVDQPEWKELTSSEEAQDFAEKVGYPVLVRPSYVLSGAAMNVCHTSEALHKNLSEATLVSPLHPVVITKFIYPAEEIDVDAVAHKGKLLVHAVSEHVENAGVHSGDATLVLPSRDLSGETMSRLKDIAEKVAKAFEITGPFNMQIIKKNNSDGESELKVIECNLRASRSFPFVSKVLGLNFIDVATRALLNKDVPQPTDLMVEKRDYQAVKVPQFSWTRLQGADPFLGVEMASTGEVACFGKDKYEAYWSAIQSTQNFRVPKPGSGILIGKDDLTNEQDFVNLANMLSKDLNHPIYTSSPSVTRFLELRGIHAKTLDLPEDKKALLHAFKSNHIDFVFNLAQVRAQNVSDINYISRRSAVDFGIPLVNDPKCALLFVESLKRKREERAKFDGKLPSEIKSWAEYIGGNKC</sequence>
<comment type="catalytic activity">
    <reaction evidence="18">
        <text>hydrogencarbonate + NH4(+) + 2 ATP = carbamoyl phosphate + 2 ADP + phosphate + 2 H(+)</text>
        <dbReference type="Rhea" id="RHEA:18029"/>
        <dbReference type="ChEBI" id="CHEBI:15378"/>
        <dbReference type="ChEBI" id="CHEBI:17544"/>
        <dbReference type="ChEBI" id="CHEBI:28938"/>
        <dbReference type="ChEBI" id="CHEBI:30616"/>
        <dbReference type="ChEBI" id="CHEBI:43474"/>
        <dbReference type="ChEBI" id="CHEBI:58228"/>
        <dbReference type="ChEBI" id="CHEBI:456216"/>
        <dbReference type="EC" id="6.3.4.16"/>
    </reaction>
</comment>
<dbReference type="SMART" id="SM01096">
    <property type="entry name" value="CPSase_L_D3"/>
    <property type="match status" value="1"/>
</dbReference>
<dbReference type="InterPro" id="IPR036914">
    <property type="entry name" value="MGS-like_dom_sf"/>
</dbReference>
<accession>A0A9N9AES9</accession>
<dbReference type="Proteomes" id="UP000789831">
    <property type="component" value="Unassembled WGS sequence"/>
</dbReference>
<dbReference type="PROSITE" id="PS00866">
    <property type="entry name" value="CPSASE_1"/>
    <property type="match status" value="2"/>
</dbReference>
<evidence type="ECO:0000256" key="17">
    <source>
        <dbReference type="ARBA" id="ARBA00047342"/>
    </source>
</evidence>
<dbReference type="SUPFAM" id="SSF56059">
    <property type="entry name" value="Glutathione synthetase ATP-binding domain-like"/>
    <property type="match status" value="2"/>
</dbReference>
<dbReference type="PROSITE" id="PS51855">
    <property type="entry name" value="MGS"/>
    <property type="match status" value="1"/>
</dbReference>
<evidence type="ECO:0000256" key="3">
    <source>
        <dbReference type="ARBA" id="ARBA00012527"/>
    </source>
</evidence>
<dbReference type="Gene3D" id="3.40.50.1380">
    <property type="entry name" value="Methylglyoxal synthase-like domain"/>
    <property type="match status" value="1"/>
</dbReference>
<evidence type="ECO:0000313" key="27">
    <source>
        <dbReference type="EMBL" id="CAG8526037.1"/>
    </source>
</evidence>
<dbReference type="PANTHER" id="PTHR11405:SF53">
    <property type="entry name" value="CARBAMOYL-PHOSPHATE SYNTHASE [AMMONIA], MITOCHONDRIAL"/>
    <property type="match status" value="1"/>
</dbReference>
<dbReference type="FunFam" id="1.10.1030.10:FF:000001">
    <property type="entry name" value="Carbamoyl-phosphate synthase large chain"/>
    <property type="match status" value="1"/>
</dbReference>
<dbReference type="EC" id="3.6.1.52" evidence="3"/>
<dbReference type="GO" id="GO:0005524">
    <property type="term" value="F:ATP binding"/>
    <property type="evidence" value="ECO:0007669"/>
    <property type="project" value="UniProtKB-UniRule"/>
</dbReference>
<dbReference type="NCBIfam" id="TIGR01369">
    <property type="entry name" value="CPSaseII_lrg"/>
    <property type="match status" value="1"/>
</dbReference>
<evidence type="ECO:0000256" key="11">
    <source>
        <dbReference type="ARBA" id="ARBA00044031"/>
    </source>
</evidence>
<dbReference type="InterPro" id="IPR020428">
    <property type="entry name" value="PFA-DSPs"/>
</dbReference>
<dbReference type="GO" id="GO:0008486">
    <property type="term" value="F:diphosphoinositol-polyphosphate diphosphatase activity"/>
    <property type="evidence" value="ECO:0007669"/>
    <property type="project" value="UniProtKB-EC"/>
</dbReference>
<evidence type="ECO:0000256" key="21">
    <source>
        <dbReference type="ARBA" id="ARBA00048424"/>
    </source>
</evidence>
<organism evidence="27 28">
    <name type="scientific">Ambispora gerdemannii</name>
    <dbReference type="NCBI Taxonomy" id="144530"/>
    <lineage>
        <taxon>Eukaryota</taxon>
        <taxon>Fungi</taxon>
        <taxon>Fungi incertae sedis</taxon>
        <taxon>Mucoromycota</taxon>
        <taxon>Glomeromycotina</taxon>
        <taxon>Glomeromycetes</taxon>
        <taxon>Archaeosporales</taxon>
        <taxon>Ambisporaceae</taxon>
        <taxon>Ambispora</taxon>
    </lineage>
</organism>
<dbReference type="Gene3D" id="3.30.1490.20">
    <property type="entry name" value="ATP-grasp fold, A domain"/>
    <property type="match status" value="1"/>
</dbReference>
<evidence type="ECO:0000259" key="26">
    <source>
        <dbReference type="PROSITE" id="PS51855"/>
    </source>
</evidence>
<dbReference type="PRINTS" id="PR01911">
    <property type="entry name" value="PFDSPHPHTASE"/>
</dbReference>
<evidence type="ECO:0000256" key="14">
    <source>
        <dbReference type="ARBA" id="ARBA00044318"/>
    </source>
</evidence>
<keyword evidence="8 23" id="KW-0547">Nucleotide-binding</keyword>
<dbReference type="InterPro" id="IPR016130">
    <property type="entry name" value="Tyr_Pase_AS"/>
</dbReference>
<dbReference type="GO" id="GO:0044281">
    <property type="term" value="P:small molecule metabolic process"/>
    <property type="evidence" value="ECO:0007669"/>
    <property type="project" value="UniProtKB-ARBA"/>
</dbReference>
<comment type="catalytic activity">
    <reaction evidence="22">
        <text>hydrogencarbonate + L-glutamine + 2 ATP + H2O = carbamoyl phosphate + L-glutamate + 2 ADP + phosphate + 2 H(+)</text>
        <dbReference type="Rhea" id="RHEA:18633"/>
        <dbReference type="ChEBI" id="CHEBI:15377"/>
        <dbReference type="ChEBI" id="CHEBI:15378"/>
        <dbReference type="ChEBI" id="CHEBI:17544"/>
        <dbReference type="ChEBI" id="CHEBI:29985"/>
        <dbReference type="ChEBI" id="CHEBI:30616"/>
        <dbReference type="ChEBI" id="CHEBI:43474"/>
        <dbReference type="ChEBI" id="CHEBI:58228"/>
        <dbReference type="ChEBI" id="CHEBI:58359"/>
        <dbReference type="ChEBI" id="CHEBI:456216"/>
        <dbReference type="EC" id="6.3.5.5"/>
    </reaction>
</comment>
<keyword evidence="9" id="KW-0378">Hydrolase</keyword>
<dbReference type="InterPro" id="IPR020422">
    <property type="entry name" value="TYR_PHOSPHATASE_DUAL_dom"/>
</dbReference>
<dbReference type="Pfam" id="PF02786">
    <property type="entry name" value="CPSase_L_D2"/>
    <property type="match status" value="2"/>
</dbReference>
<dbReference type="InterPro" id="IPR036897">
    <property type="entry name" value="CarbamoylP_synth_lsu_oligo_sf"/>
</dbReference>
<evidence type="ECO:0000256" key="2">
    <source>
        <dbReference type="ARBA" id="ARBA00005077"/>
    </source>
</evidence>
<dbReference type="FunFam" id="3.30.1490.20:FF:000001">
    <property type="entry name" value="Carbamoyl-phosphate synthase large chain"/>
    <property type="match status" value="1"/>
</dbReference>
<evidence type="ECO:0000256" key="19">
    <source>
        <dbReference type="ARBA" id="ARBA00047562"/>
    </source>
</evidence>
<keyword evidence="5" id="KW-0436">Ligase</keyword>
<dbReference type="Pfam" id="PF25596">
    <property type="entry name" value="CPSase_L_D1"/>
    <property type="match status" value="2"/>
</dbReference>
<dbReference type="InterPro" id="IPR006275">
    <property type="entry name" value="CPSase_lsu"/>
</dbReference>
<dbReference type="InterPro" id="IPR011607">
    <property type="entry name" value="MGS-like_dom"/>
</dbReference>
<reference evidence="27" key="1">
    <citation type="submission" date="2021-06" db="EMBL/GenBank/DDBJ databases">
        <authorList>
            <person name="Kallberg Y."/>
            <person name="Tangrot J."/>
            <person name="Rosling A."/>
        </authorList>
    </citation>
    <scope>NUCLEOTIDE SEQUENCE</scope>
    <source>
        <strain evidence="27">MT106</strain>
    </source>
</reference>
<evidence type="ECO:0000256" key="15">
    <source>
        <dbReference type="ARBA" id="ARBA00044334"/>
    </source>
</evidence>
<keyword evidence="6" id="KW-0479">Metal-binding</keyword>
<dbReference type="GO" id="GO:0046872">
    <property type="term" value="F:metal ion binding"/>
    <property type="evidence" value="ECO:0007669"/>
    <property type="project" value="UniProtKB-KW"/>
</dbReference>
<comment type="cofactor">
    <cofactor evidence="1">
        <name>Zn(2+)</name>
        <dbReference type="ChEBI" id="CHEBI:29105"/>
    </cofactor>
</comment>
<evidence type="ECO:0000256" key="4">
    <source>
        <dbReference type="ARBA" id="ARBA00012738"/>
    </source>
</evidence>
<dbReference type="FunFam" id="3.40.50.20:FF:000001">
    <property type="entry name" value="Carbamoyl-phosphate synthase large chain"/>
    <property type="match status" value="1"/>
</dbReference>
<evidence type="ECO:0000313" key="28">
    <source>
        <dbReference type="Proteomes" id="UP000789831"/>
    </source>
</evidence>
<dbReference type="Gene3D" id="3.40.50.20">
    <property type="match status" value="2"/>
</dbReference>
<comment type="catalytic activity">
    <reaction evidence="17">
        <text>5-diphospho-1D-myo-inositol 1,2,3,4,6-pentakisphosphate + H2O = 1D-myo-inositol hexakisphosphate + phosphate + H(+)</text>
        <dbReference type="Rhea" id="RHEA:22384"/>
        <dbReference type="ChEBI" id="CHEBI:15377"/>
        <dbReference type="ChEBI" id="CHEBI:15378"/>
        <dbReference type="ChEBI" id="CHEBI:43474"/>
        <dbReference type="ChEBI" id="CHEBI:58130"/>
        <dbReference type="ChEBI" id="CHEBI:58628"/>
        <dbReference type="EC" id="3.6.1.52"/>
    </reaction>
    <physiologicalReaction direction="left-to-right" evidence="17">
        <dbReference type="Rhea" id="RHEA:22385"/>
    </physiologicalReaction>
</comment>
<dbReference type="Pfam" id="PF02787">
    <property type="entry name" value="CPSase_L_D3"/>
    <property type="match status" value="1"/>
</dbReference>
<dbReference type="SUPFAM" id="SSF52440">
    <property type="entry name" value="PreATP-grasp domain"/>
    <property type="match status" value="2"/>
</dbReference>
<evidence type="ECO:0000256" key="13">
    <source>
        <dbReference type="ARBA" id="ARBA00044249"/>
    </source>
</evidence>
<dbReference type="FunFam" id="3.30.470.20:FF:000001">
    <property type="entry name" value="Carbamoyl-phosphate synthase large chain"/>
    <property type="match status" value="1"/>
</dbReference>
<dbReference type="Pfam" id="PF03162">
    <property type="entry name" value="Y_phosphatase2"/>
    <property type="match status" value="1"/>
</dbReference>
<dbReference type="EC" id="6.3.5.5" evidence="4"/>
<dbReference type="InterPro" id="IPR058047">
    <property type="entry name" value="CPSase_preATP-grasp"/>
</dbReference>
<evidence type="ECO:0000259" key="24">
    <source>
        <dbReference type="PROSITE" id="PS50054"/>
    </source>
</evidence>
<evidence type="ECO:0000256" key="8">
    <source>
        <dbReference type="ARBA" id="ARBA00022741"/>
    </source>
</evidence>
<dbReference type="InterPro" id="IPR005479">
    <property type="entry name" value="CPAse_ATP-bd"/>
</dbReference>
<comment type="pathway">
    <text evidence="2">Amino-acid biosynthesis; L-arginine biosynthesis; carbamoyl phosphate from bicarbonate: step 1/1.</text>
</comment>
<dbReference type="InterPro" id="IPR011761">
    <property type="entry name" value="ATP-grasp"/>
</dbReference>
<evidence type="ECO:0000256" key="6">
    <source>
        <dbReference type="ARBA" id="ARBA00022723"/>
    </source>
</evidence>
<dbReference type="InterPro" id="IPR013815">
    <property type="entry name" value="ATP_grasp_subdomain_1"/>
</dbReference>
<dbReference type="EMBL" id="CAJVPL010000744">
    <property type="protein sequence ID" value="CAG8526037.1"/>
    <property type="molecule type" value="Genomic_DNA"/>
</dbReference>
<dbReference type="OrthoDB" id="1924069at2759"/>
<evidence type="ECO:0000256" key="7">
    <source>
        <dbReference type="ARBA" id="ARBA00022737"/>
    </source>
</evidence>
<dbReference type="InterPro" id="IPR004861">
    <property type="entry name" value="Siw14-like"/>
</dbReference>